<feature type="compositionally biased region" description="Acidic residues" evidence="1">
    <location>
        <begin position="33"/>
        <end position="43"/>
    </location>
</feature>
<sequence>MGARRSGASAPRGHRRGRAGSRPPRRACAPADALEDGNADGEAEELIPGPNFYLWRGQRAGRAAMEEERACQASSASRGSMLYKAIYQPYSSYIPTIFVLLYQPYSSLEDCHRIAGLPVSQHRGCEELVGQIHHALRRKCRLVKPTEQCRQFAEPEI</sequence>
<dbReference type="EMBL" id="JARJCW010000125">
    <property type="protein sequence ID" value="KAJ7192004.1"/>
    <property type="molecule type" value="Genomic_DNA"/>
</dbReference>
<evidence type="ECO:0000256" key="1">
    <source>
        <dbReference type="SAM" id="MobiDB-lite"/>
    </source>
</evidence>
<name>A0AAD6UPV8_9AGAR</name>
<comment type="caution">
    <text evidence="2">The sequence shown here is derived from an EMBL/GenBank/DDBJ whole genome shotgun (WGS) entry which is preliminary data.</text>
</comment>
<protein>
    <submittedName>
        <fullName evidence="2">Uncharacterized protein</fullName>
    </submittedName>
</protein>
<feature type="region of interest" description="Disordered" evidence="1">
    <location>
        <begin position="1"/>
        <end position="43"/>
    </location>
</feature>
<dbReference type="Proteomes" id="UP001219525">
    <property type="component" value="Unassembled WGS sequence"/>
</dbReference>
<proteinExistence type="predicted"/>
<reference evidence="2" key="1">
    <citation type="submission" date="2023-03" db="EMBL/GenBank/DDBJ databases">
        <title>Massive genome expansion in bonnet fungi (Mycena s.s.) driven by repeated elements and novel gene families across ecological guilds.</title>
        <authorList>
            <consortium name="Lawrence Berkeley National Laboratory"/>
            <person name="Harder C.B."/>
            <person name="Miyauchi S."/>
            <person name="Viragh M."/>
            <person name="Kuo A."/>
            <person name="Thoen E."/>
            <person name="Andreopoulos B."/>
            <person name="Lu D."/>
            <person name="Skrede I."/>
            <person name="Drula E."/>
            <person name="Henrissat B."/>
            <person name="Morin E."/>
            <person name="Kohler A."/>
            <person name="Barry K."/>
            <person name="LaButti K."/>
            <person name="Morin E."/>
            <person name="Salamov A."/>
            <person name="Lipzen A."/>
            <person name="Mereny Z."/>
            <person name="Hegedus B."/>
            <person name="Baldrian P."/>
            <person name="Stursova M."/>
            <person name="Weitz H."/>
            <person name="Taylor A."/>
            <person name="Grigoriev I.V."/>
            <person name="Nagy L.G."/>
            <person name="Martin F."/>
            <person name="Kauserud H."/>
        </authorList>
    </citation>
    <scope>NUCLEOTIDE SEQUENCE</scope>
    <source>
        <strain evidence="2">9144</strain>
    </source>
</reference>
<evidence type="ECO:0000313" key="2">
    <source>
        <dbReference type="EMBL" id="KAJ7192004.1"/>
    </source>
</evidence>
<feature type="compositionally biased region" description="Basic residues" evidence="1">
    <location>
        <begin position="12"/>
        <end position="25"/>
    </location>
</feature>
<dbReference type="AlphaFoldDB" id="A0AAD6UPV8"/>
<keyword evidence="3" id="KW-1185">Reference proteome</keyword>
<accession>A0AAD6UPV8</accession>
<organism evidence="2 3">
    <name type="scientific">Mycena pura</name>
    <dbReference type="NCBI Taxonomy" id="153505"/>
    <lineage>
        <taxon>Eukaryota</taxon>
        <taxon>Fungi</taxon>
        <taxon>Dikarya</taxon>
        <taxon>Basidiomycota</taxon>
        <taxon>Agaricomycotina</taxon>
        <taxon>Agaricomycetes</taxon>
        <taxon>Agaricomycetidae</taxon>
        <taxon>Agaricales</taxon>
        <taxon>Marasmiineae</taxon>
        <taxon>Mycenaceae</taxon>
        <taxon>Mycena</taxon>
    </lineage>
</organism>
<evidence type="ECO:0000313" key="3">
    <source>
        <dbReference type="Proteomes" id="UP001219525"/>
    </source>
</evidence>
<feature type="compositionally biased region" description="Low complexity" evidence="1">
    <location>
        <begin position="1"/>
        <end position="11"/>
    </location>
</feature>
<gene>
    <name evidence="2" type="ORF">GGX14DRAFT_406694</name>
</gene>